<comment type="caution">
    <text evidence="9">The sequence shown here is derived from an EMBL/GenBank/DDBJ whole genome shotgun (WGS) entry which is preliminary data.</text>
</comment>
<comment type="catalytic activity">
    <reaction evidence="1">
        <text>[protein]-peptidylproline (omega=180) = [protein]-peptidylproline (omega=0)</text>
        <dbReference type="Rhea" id="RHEA:16237"/>
        <dbReference type="Rhea" id="RHEA-COMP:10747"/>
        <dbReference type="Rhea" id="RHEA-COMP:10748"/>
        <dbReference type="ChEBI" id="CHEBI:83833"/>
        <dbReference type="ChEBI" id="CHEBI:83834"/>
        <dbReference type="EC" id="5.2.1.8"/>
    </reaction>
</comment>
<feature type="domain" description="Trigger factor ribosome-binding bacterial" evidence="8">
    <location>
        <begin position="98"/>
        <end position="226"/>
    </location>
</feature>
<dbReference type="FunFam" id="3.30.70.1050:FF:000004">
    <property type="entry name" value="Trigger factor"/>
    <property type="match status" value="1"/>
</dbReference>
<keyword evidence="4" id="KW-0697">Rotamase</keyword>
<evidence type="ECO:0000256" key="4">
    <source>
        <dbReference type="ARBA" id="ARBA00023110"/>
    </source>
</evidence>
<gene>
    <name evidence="9" type="ORF">Taro_016164</name>
</gene>
<dbReference type="GO" id="GO:0044183">
    <property type="term" value="F:protein folding chaperone"/>
    <property type="evidence" value="ECO:0007669"/>
    <property type="project" value="TreeGrafter"/>
</dbReference>
<evidence type="ECO:0000256" key="5">
    <source>
        <dbReference type="ARBA" id="ARBA00023186"/>
    </source>
</evidence>
<organism evidence="9 10">
    <name type="scientific">Colocasia esculenta</name>
    <name type="common">Wild taro</name>
    <name type="synonym">Arum esculentum</name>
    <dbReference type="NCBI Taxonomy" id="4460"/>
    <lineage>
        <taxon>Eukaryota</taxon>
        <taxon>Viridiplantae</taxon>
        <taxon>Streptophyta</taxon>
        <taxon>Embryophyta</taxon>
        <taxon>Tracheophyta</taxon>
        <taxon>Spermatophyta</taxon>
        <taxon>Magnoliopsida</taxon>
        <taxon>Liliopsida</taxon>
        <taxon>Araceae</taxon>
        <taxon>Aroideae</taxon>
        <taxon>Colocasieae</taxon>
        <taxon>Colocasia</taxon>
    </lineage>
</organism>
<evidence type="ECO:0000313" key="9">
    <source>
        <dbReference type="EMBL" id="MQL83667.1"/>
    </source>
</evidence>
<dbReference type="PANTHER" id="PTHR30560:SF4">
    <property type="entry name" value="OS01G0894700 PROTEIN"/>
    <property type="match status" value="1"/>
</dbReference>
<dbReference type="GO" id="GO:0043022">
    <property type="term" value="F:ribosome binding"/>
    <property type="evidence" value="ECO:0007669"/>
    <property type="project" value="TreeGrafter"/>
</dbReference>
<keyword evidence="6" id="KW-0413">Isomerase</keyword>
<name>A0A843UMT8_COLES</name>
<evidence type="ECO:0000256" key="6">
    <source>
        <dbReference type="ARBA" id="ARBA00023235"/>
    </source>
</evidence>
<dbReference type="GO" id="GO:0003755">
    <property type="term" value="F:peptidyl-prolyl cis-trans isomerase activity"/>
    <property type="evidence" value="ECO:0007669"/>
    <property type="project" value="UniProtKB-KW"/>
</dbReference>
<dbReference type="Gene3D" id="3.30.70.1050">
    <property type="entry name" value="Trigger factor ribosome-binding domain"/>
    <property type="match status" value="1"/>
</dbReference>
<evidence type="ECO:0000256" key="1">
    <source>
        <dbReference type="ARBA" id="ARBA00000971"/>
    </source>
</evidence>
<dbReference type="InterPro" id="IPR036611">
    <property type="entry name" value="Trigger_fac_ribosome-bd_sf"/>
</dbReference>
<comment type="similarity">
    <text evidence="2">Belongs to the FKBP-type PPIase family. Tig subfamily.</text>
</comment>
<dbReference type="InterPro" id="IPR005215">
    <property type="entry name" value="Trig_fac"/>
</dbReference>
<protein>
    <recommendedName>
        <fullName evidence="3">peptidylprolyl isomerase</fullName>
        <ecNumber evidence="3">5.2.1.8</ecNumber>
    </recommendedName>
</protein>
<dbReference type="Pfam" id="PF05697">
    <property type="entry name" value="Trigger_N"/>
    <property type="match status" value="1"/>
</dbReference>
<dbReference type="InterPro" id="IPR008881">
    <property type="entry name" value="Trigger_fac_ribosome-bd_bac"/>
</dbReference>
<dbReference type="GO" id="GO:0015031">
    <property type="term" value="P:protein transport"/>
    <property type="evidence" value="ECO:0007669"/>
    <property type="project" value="InterPro"/>
</dbReference>
<evidence type="ECO:0000313" key="10">
    <source>
        <dbReference type="Proteomes" id="UP000652761"/>
    </source>
</evidence>
<dbReference type="Proteomes" id="UP000652761">
    <property type="component" value="Unassembled WGS sequence"/>
</dbReference>
<reference evidence="9" key="1">
    <citation type="submission" date="2017-07" db="EMBL/GenBank/DDBJ databases">
        <title>Taro Niue Genome Assembly and Annotation.</title>
        <authorList>
            <person name="Atibalentja N."/>
            <person name="Keating K."/>
            <person name="Fields C.J."/>
        </authorList>
    </citation>
    <scope>NUCLEOTIDE SEQUENCE</scope>
    <source>
        <strain evidence="9">Niue_2</strain>
        <tissue evidence="9">Leaf</tissue>
    </source>
</reference>
<keyword evidence="5" id="KW-0143">Chaperone</keyword>
<dbReference type="GO" id="GO:0051083">
    <property type="term" value="P:'de novo' cotranslational protein folding"/>
    <property type="evidence" value="ECO:0007669"/>
    <property type="project" value="TreeGrafter"/>
</dbReference>
<accession>A0A843UMT8</accession>
<sequence>MASMAVAHVPSGLHYQHRRSLYLHQTRIRENTPRFLLLNGSARSNSTHDILGSFSRGLSLSHGIELRPLPWSISAVGSGLEATFTDPKKNDISLPDVKIVVESRDDEKIHVKVDLTGEETQRAFDEVLTNLARTAPPIPGFRKTKGGKTSNVPKSFLLQILGRDRVTKFLIQEVVSTTMRDFVTKENLKVKSSKCNTTQTAEELESSFSPGKEFGFNATLEIEKPESETSSPSSS</sequence>
<proteinExistence type="inferred from homology"/>
<keyword evidence="10" id="KW-1185">Reference proteome</keyword>
<dbReference type="AlphaFoldDB" id="A0A843UMT8"/>
<dbReference type="EMBL" id="NMUH01000710">
    <property type="protein sequence ID" value="MQL83667.1"/>
    <property type="molecule type" value="Genomic_DNA"/>
</dbReference>
<dbReference type="SUPFAM" id="SSF102735">
    <property type="entry name" value="Trigger factor ribosome-binding domain"/>
    <property type="match status" value="1"/>
</dbReference>
<comment type="function">
    <text evidence="7">Involved in protein export. Acts as a chaperone by maintaining the newly synthesized protein in an open conformation. Functions as a peptidyl-prolyl cis-trans isomerase.</text>
</comment>
<evidence type="ECO:0000256" key="3">
    <source>
        <dbReference type="ARBA" id="ARBA00013194"/>
    </source>
</evidence>
<evidence type="ECO:0000256" key="2">
    <source>
        <dbReference type="ARBA" id="ARBA00005464"/>
    </source>
</evidence>
<dbReference type="OrthoDB" id="1918792at2759"/>
<dbReference type="EC" id="5.2.1.8" evidence="3"/>
<evidence type="ECO:0000256" key="7">
    <source>
        <dbReference type="ARBA" id="ARBA00024849"/>
    </source>
</evidence>
<evidence type="ECO:0000259" key="8">
    <source>
        <dbReference type="Pfam" id="PF05697"/>
    </source>
</evidence>
<dbReference type="PANTHER" id="PTHR30560">
    <property type="entry name" value="TRIGGER FACTOR CHAPERONE AND PEPTIDYL-PROLYL CIS/TRANS ISOMERASE"/>
    <property type="match status" value="1"/>
</dbReference>
<dbReference type="GO" id="GO:0043335">
    <property type="term" value="P:protein unfolding"/>
    <property type="evidence" value="ECO:0007669"/>
    <property type="project" value="TreeGrafter"/>
</dbReference>
<dbReference type="SMR" id="A0A843UMT8"/>